<dbReference type="Proteomes" id="UP000806285">
    <property type="component" value="Unassembled WGS sequence"/>
</dbReference>
<reference evidence="1 2" key="1">
    <citation type="submission" date="2020-10" db="EMBL/GenBank/DDBJ databases">
        <title>Ramlibacter sp. HM2 16S ribosomal RNA gene Genome sequencing and assembly.</title>
        <authorList>
            <person name="Kang M."/>
        </authorList>
    </citation>
    <scope>NUCLEOTIDE SEQUENCE [LARGE SCALE GENOMIC DNA]</scope>
    <source>
        <strain evidence="1 2">HM2</strain>
    </source>
</reference>
<dbReference type="RefSeq" id="WP_193674994.1">
    <property type="nucleotide sequence ID" value="NZ_JADDIV010000001.1"/>
</dbReference>
<organism evidence="1 2">
    <name type="scientific">Ramlibacter pallidus</name>
    <dbReference type="NCBI Taxonomy" id="2780087"/>
    <lineage>
        <taxon>Bacteria</taxon>
        <taxon>Pseudomonadati</taxon>
        <taxon>Pseudomonadota</taxon>
        <taxon>Betaproteobacteria</taxon>
        <taxon>Burkholderiales</taxon>
        <taxon>Comamonadaceae</taxon>
        <taxon>Ramlibacter</taxon>
    </lineage>
</organism>
<gene>
    <name evidence="1" type="ORF">IM787_02225</name>
</gene>
<evidence type="ECO:0008006" key="3">
    <source>
        <dbReference type="Google" id="ProtNLM"/>
    </source>
</evidence>
<sequence length="89" mass="10009">MNEGLLDRIKRLDAERPNLPGEHWFALAAGLGLWLATRRHPSPAVRVLASLAGTLLVARAATGREVPQLLQRLPFNDRHDRRRGLEWLG</sequence>
<comment type="caution">
    <text evidence="1">The sequence shown here is derived from an EMBL/GenBank/DDBJ whole genome shotgun (WGS) entry which is preliminary data.</text>
</comment>
<proteinExistence type="predicted"/>
<accession>A0ABR9RYR6</accession>
<dbReference type="EMBL" id="JADDIV010000001">
    <property type="protein sequence ID" value="MBE7366375.1"/>
    <property type="molecule type" value="Genomic_DNA"/>
</dbReference>
<keyword evidence="2" id="KW-1185">Reference proteome</keyword>
<evidence type="ECO:0000313" key="2">
    <source>
        <dbReference type="Proteomes" id="UP000806285"/>
    </source>
</evidence>
<evidence type="ECO:0000313" key="1">
    <source>
        <dbReference type="EMBL" id="MBE7366375.1"/>
    </source>
</evidence>
<protein>
    <recommendedName>
        <fullName evidence="3">Phosphoesterase</fullName>
    </recommendedName>
</protein>
<name>A0ABR9RYR6_9BURK</name>